<feature type="compositionally biased region" description="Low complexity" evidence="1">
    <location>
        <begin position="159"/>
        <end position="171"/>
    </location>
</feature>
<dbReference type="RefSeq" id="XP_040925963.1">
    <property type="nucleotide sequence ID" value="XM_041070029.2"/>
</dbReference>
<gene>
    <name evidence="4" type="primary">si:ch73-204p21.2</name>
</gene>
<organism evidence="3 4">
    <name type="scientific">Betta splendens</name>
    <name type="common">Siamese fighting fish</name>
    <dbReference type="NCBI Taxonomy" id="158456"/>
    <lineage>
        <taxon>Eukaryota</taxon>
        <taxon>Metazoa</taxon>
        <taxon>Chordata</taxon>
        <taxon>Craniata</taxon>
        <taxon>Vertebrata</taxon>
        <taxon>Euteleostomi</taxon>
        <taxon>Actinopterygii</taxon>
        <taxon>Neopterygii</taxon>
        <taxon>Teleostei</taxon>
        <taxon>Neoteleostei</taxon>
        <taxon>Acanthomorphata</taxon>
        <taxon>Anabantaria</taxon>
        <taxon>Anabantiformes</taxon>
        <taxon>Anabantoidei</taxon>
        <taxon>Osphronemidae</taxon>
        <taxon>Betta</taxon>
    </lineage>
</organism>
<evidence type="ECO:0000256" key="2">
    <source>
        <dbReference type="SAM" id="Phobius"/>
    </source>
</evidence>
<dbReference type="AlphaFoldDB" id="A0A8M1HBY3"/>
<feature type="compositionally biased region" description="Basic and acidic residues" evidence="1">
    <location>
        <begin position="79"/>
        <end position="92"/>
    </location>
</feature>
<feature type="region of interest" description="Disordered" evidence="1">
    <location>
        <begin position="78"/>
        <end position="107"/>
    </location>
</feature>
<accession>A0A8M1HBY3</accession>
<proteinExistence type="predicted"/>
<evidence type="ECO:0000313" key="4">
    <source>
        <dbReference type="RefSeq" id="XP_040925963.1"/>
    </source>
</evidence>
<name>A0A8M1HBY3_BETSP</name>
<evidence type="ECO:0000256" key="1">
    <source>
        <dbReference type="SAM" id="MobiDB-lite"/>
    </source>
</evidence>
<keyword evidence="3" id="KW-1185">Reference proteome</keyword>
<evidence type="ECO:0000313" key="3">
    <source>
        <dbReference type="Proteomes" id="UP000515150"/>
    </source>
</evidence>
<dbReference type="Proteomes" id="UP000515150">
    <property type="component" value="Chromosome 3"/>
</dbReference>
<reference evidence="4" key="1">
    <citation type="submission" date="2025-08" db="UniProtKB">
        <authorList>
            <consortium name="RefSeq"/>
        </authorList>
    </citation>
    <scope>IDENTIFICATION</scope>
</reference>
<feature type="region of interest" description="Disordered" evidence="1">
    <location>
        <begin position="121"/>
        <end position="190"/>
    </location>
</feature>
<sequence length="190" mass="20318">MAAIGAEVTSSFFLPPGVVSVFILLLLLSIFLTSLCSDCGRRSFELQESSVDKHPSSLIKVVKLEDAMTARENPMIHEIQSDEKENHLKEGTRVQAAAPSSHMVAPPLNQDHIYHTIGEEQAAPSPAANQEPRSEAAAEGLGGSNVNSVYAQVSKKATKTPTAATVHPPEQVQEEEESPPLPGRTADVEA</sequence>
<keyword evidence="2" id="KW-1133">Transmembrane helix</keyword>
<feature type="transmembrane region" description="Helical" evidence="2">
    <location>
        <begin position="12"/>
        <end position="32"/>
    </location>
</feature>
<dbReference type="GeneID" id="114851997"/>
<keyword evidence="2" id="KW-0812">Transmembrane</keyword>
<protein>
    <submittedName>
        <fullName evidence="4">Uncharacterized protein si:ch73-204p21.2 isoform X2</fullName>
    </submittedName>
</protein>
<keyword evidence="2" id="KW-0472">Membrane</keyword>